<evidence type="ECO:0000313" key="2">
    <source>
        <dbReference type="EMBL" id="TBU32485.1"/>
    </source>
</evidence>
<dbReference type="Proteomes" id="UP000292082">
    <property type="component" value="Unassembled WGS sequence"/>
</dbReference>
<dbReference type="EMBL" id="ML145114">
    <property type="protein sequence ID" value="TBU59397.1"/>
    <property type="molecule type" value="Genomic_DNA"/>
</dbReference>
<name>A0A4Q9P5T1_9APHY</name>
<evidence type="ECO:0000313" key="4">
    <source>
        <dbReference type="Proteomes" id="UP000292082"/>
    </source>
</evidence>
<dbReference type="EMBL" id="ML143394">
    <property type="protein sequence ID" value="TBU32485.1"/>
    <property type="molecule type" value="Genomic_DNA"/>
</dbReference>
<keyword evidence="1" id="KW-0732">Signal</keyword>
<evidence type="ECO:0000313" key="3">
    <source>
        <dbReference type="EMBL" id="TBU59397.1"/>
    </source>
</evidence>
<dbReference type="AlphaFoldDB" id="A0A4Q9P5T1"/>
<sequence>MRIVHAALLAIATVLVVPASVLAVPAASPEPTGTDGKILNHSVHVKVNQNN</sequence>
<protein>
    <submittedName>
        <fullName evidence="2">Uncharacterized protein</fullName>
    </submittedName>
</protein>
<organism evidence="2">
    <name type="scientific">Dichomitus squalens</name>
    <dbReference type="NCBI Taxonomy" id="114155"/>
    <lineage>
        <taxon>Eukaryota</taxon>
        <taxon>Fungi</taxon>
        <taxon>Dikarya</taxon>
        <taxon>Basidiomycota</taxon>
        <taxon>Agaricomycotina</taxon>
        <taxon>Agaricomycetes</taxon>
        <taxon>Polyporales</taxon>
        <taxon>Polyporaceae</taxon>
        <taxon>Dichomitus</taxon>
    </lineage>
</organism>
<proteinExistence type="predicted"/>
<feature type="chain" id="PRO_5040597621" evidence="1">
    <location>
        <begin position="24"/>
        <end position="51"/>
    </location>
</feature>
<feature type="signal peptide" evidence="1">
    <location>
        <begin position="1"/>
        <end position="23"/>
    </location>
</feature>
<gene>
    <name evidence="3" type="ORF">BD310DRAFT_976607</name>
    <name evidence="2" type="ORF">BD311DRAFT_862459</name>
</gene>
<accession>A0A4Q9P5T1</accession>
<keyword evidence="4" id="KW-1185">Reference proteome</keyword>
<dbReference type="Proteomes" id="UP000292957">
    <property type="component" value="Unassembled WGS sequence"/>
</dbReference>
<evidence type="ECO:0000256" key="1">
    <source>
        <dbReference type="SAM" id="SignalP"/>
    </source>
</evidence>
<reference evidence="2 4" key="1">
    <citation type="submission" date="2019-01" db="EMBL/GenBank/DDBJ databases">
        <title>Draft genome sequences of three monokaryotic isolates of the white-rot basidiomycete fungus Dichomitus squalens.</title>
        <authorList>
            <consortium name="DOE Joint Genome Institute"/>
            <person name="Lopez S.C."/>
            <person name="Andreopoulos B."/>
            <person name="Pangilinan J."/>
            <person name="Lipzen A."/>
            <person name="Riley R."/>
            <person name="Ahrendt S."/>
            <person name="Ng V."/>
            <person name="Barry K."/>
            <person name="Daum C."/>
            <person name="Grigoriev I.V."/>
            <person name="Hilden K.S."/>
            <person name="Makela M.R."/>
            <person name="de Vries R.P."/>
        </authorList>
    </citation>
    <scope>NUCLEOTIDE SEQUENCE [LARGE SCALE GENOMIC DNA]</scope>
    <source>
        <strain evidence="3 4">CBS 464.89</strain>
        <strain evidence="2">OM18370.1</strain>
    </source>
</reference>